<protein>
    <submittedName>
        <fullName evidence="3">Uncharacterized protein</fullName>
    </submittedName>
</protein>
<dbReference type="EMBL" id="JANUAE010000004">
    <property type="protein sequence ID" value="MCS3709651.1"/>
    <property type="molecule type" value="Genomic_DNA"/>
</dbReference>
<proteinExistence type="predicted"/>
<feature type="region of interest" description="Disordered" evidence="1">
    <location>
        <begin position="34"/>
        <end position="84"/>
    </location>
</feature>
<evidence type="ECO:0000256" key="1">
    <source>
        <dbReference type="SAM" id="MobiDB-lite"/>
    </source>
</evidence>
<keyword evidence="2" id="KW-0812">Transmembrane</keyword>
<dbReference type="InterPro" id="IPR025673">
    <property type="entry name" value="PCYCGC"/>
</dbReference>
<feature type="transmembrane region" description="Helical" evidence="2">
    <location>
        <begin position="6"/>
        <end position="25"/>
    </location>
</feature>
<feature type="compositionally biased region" description="Low complexity" evidence="1">
    <location>
        <begin position="44"/>
        <end position="59"/>
    </location>
</feature>
<gene>
    <name evidence="3" type="ORF">GGP61_001255</name>
</gene>
<evidence type="ECO:0000313" key="3">
    <source>
        <dbReference type="EMBL" id="MCS3709651.1"/>
    </source>
</evidence>
<comment type="caution">
    <text evidence="3">The sequence shown here is derived from an EMBL/GenBank/DDBJ whole genome shotgun (WGS) entry which is preliminary data.</text>
</comment>
<dbReference type="Pfam" id="PF13798">
    <property type="entry name" value="PCYCGC"/>
    <property type="match status" value="1"/>
</dbReference>
<name>A0A9X2QPM2_9BACT</name>
<dbReference type="AlphaFoldDB" id="A0A9X2QPM2"/>
<sequence>MPSLTRHLIFFGIGAGLAALVLFVYTQYRRLEQGNTRPTAKAPTTQQRQRTSSQSPILGRLRRDGLRLQPSGRSDSSDVLSPGQFTRPEVKRAYQIARKIPATLNKLYCWCKCENRGIHRSNLACFEDQMAARCAVCLGTAKIAYEMKQKGVTDPAKIQAAVDKEWGPKWARNQQQNQPG</sequence>
<keyword evidence="2" id="KW-0472">Membrane</keyword>
<evidence type="ECO:0000313" key="4">
    <source>
        <dbReference type="Proteomes" id="UP001155057"/>
    </source>
</evidence>
<dbReference type="GeneID" id="83729320"/>
<evidence type="ECO:0000256" key="2">
    <source>
        <dbReference type="SAM" id="Phobius"/>
    </source>
</evidence>
<keyword evidence="2" id="KW-1133">Transmembrane helix</keyword>
<dbReference type="RefSeq" id="WP_118827285.1">
    <property type="nucleotide sequence ID" value="NZ_CP030356.1"/>
</dbReference>
<reference evidence="3" key="1">
    <citation type="submission" date="2022-08" db="EMBL/GenBank/DDBJ databases">
        <title>Genomic Encyclopedia of Type Strains, Phase V (KMG-V): Genome sequencing to study the core and pangenomes of soil and plant-associated prokaryotes.</title>
        <authorList>
            <person name="Whitman W."/>
        </authorList>
    </citation>
    <scope>NUCLEOTIDE SEQUENCE</scope>
    <source>
        <strain evidence="3">SP3049</strain>
    </source>
</reference>
<organism evidence="3 4">
    <name type="scientific">Salinibacter ruber</name>
    <dbReference type="NCBI Taxonomy" id="146919"/>
    <lineage>
        <taxon>Bacteria</taxon>
        <taxon>Pseudomonadati</taxon>
        <taxon>Rhodothermota</taxon>
        <taxon>Rhodothermia</taxon>
        <taxon>Rhodothermales</taxon>
        <taxon>Salinibacteraceae</taxon>
        <taxon>Salinibacter</taxon>
    </lineage>
</organism>
<dbReference type="Proteomes" id="UP001155057">
    <property type="component" value="Unassembled WGS sequence"/>
</dbReference>
<accession>A0A9X2QPM2</accession>